<name>A0A6P6XYL3_DERPT</name>
<gene>
    <name evidence="2" type="primary">LOC113792281</name>
</gene>
<sequence length="564" mass="63668">MIINFNFDPDMEWIISFIEIYVPFGQSILWIISMMIAIYIRIIRCFLDSLMEITGLYHWTQRNRIPPITHPLLLHTATELVEKTRTGQLKCETLVRVFIDRIKLVNPLINAVVANCFNDAIREAKEYDRRIEMALNDPLIEDNVLQLPLLGVPITIKECIPVKGMPNTAGLYSRKDFRVKEDAQVVKNVRKAGAIVLGVTNVPEFLLWWDTNNHVYGRARNPYDLSRITGGSSGGEAAIQAAAGTIIGVGSDIGGSLRIPPFFCGTFGHKPSSYMTNNQGNFPYCGHKSREKLLVNGPLCRYATDLKPLYKVIIADDEKALAQLDLDRPVDLKKSRFYFLYEDGDPFKTPVSSDVRETLQRARNFLEKDCGFICIDAQIPLMKYNFLIFLATLGDCDAPSLGEEIVERRGQLNAGIELIKGLFGRSKFRKITCMNVLLENAVHSPETRNKRFFRKIIEMGKQLRDQLNSMLEDGSILIMPCLPERAPKHSGTFLRVNNCGYTSVFNVMEMPVTQVAMGIGKRSKMPVGFQIIAKRLNDRYTLAAAELFAKKFGGWQPPCGVQIN</sequence>
<proteinExistence type="predicted"/>
<dbReference type="InterPro" id="IPR036928">
    <property type="entry name" value="AS_sf"/>
</dbReference>
<accession>A0A6P6XYL3</accession>
<dbReference type="GO" id="GO:0016787">
    <property type="term" value="F:hydrolase activity"/>
    <property type="evidence" value="ECO:0007669"/>
    <property type="project" value="UniProtKB-KW"/>
</dbReference>
<dbReference type="InterPro" id="IPR052739">
    <property type="entry name" value="FAAH2"/>
</dbReference>
<dbReference type="Gene3D" id="3.90.1300.10">
    <property type="entry name" value="Amidase signature (AS) domain"/>
    <property type="match status" value="1"/>
</dbReference>
<dbReference type="KEGG" id="dpte:113792281"/>
<dbReference type="PIRSF" id="PIRSF001221">
    <property type="entry name" value="Amidase_fungi"/>
    <property type="match status" value="1"/>
</dbReference>
<dbReference type="Proteomes" id="UP000515146">
    <property type="component" value="Unplaced"/>
</dbReference>
<reference evidence="2" key="1">
    <citation type="submission" date="2025-08" db="UniProtKB">
        <authorList>
            <consortium name="RefSeq"/>
        </authorList>
    </citation>
    <scope>IDENTIFICATION</scope>
    <source>
        <strain evidence="2">Airmid</strain>
    </source>
</reference>
<dbReference type="Pfam" id="PF01425">
    <property type="entry name" value="Amidase"/>
    <property type="match status" value="1"/>
</dbReference>
<evidence type="ECO:0000313" key="2">
    <source>
        <dbReference type="RefSeq" id="XP_027198001.1"/>
    </source>
</evidence>
<dbReference type="InParanoid" id="A0A6P6XYL3"/>
<dbReference type="PANTHER" id="PTHR43372">
    <property type="entry name" value="FATTY-ACID AMIDE HYDROLASE"/>
    <property type="match status" value="1"/>
</dbReference>
<dbReference type="InterPro" id="IPR023631">
    <property type="entry name" value="Amidase_dom"/>
</dbReference>
<dbReference type="OMA" id="MHEDTTD"/>
<organism evidence="1 2">
    <name type="scientific">Dermatophagoides pteronyssinus</name>
    <name type="common">European house dust mite</name>
    <dbReference type="NCBI Taxonomy" id="6956"/>
    <lineage>
        <taxon>Eukaryota</taxon>
        <taxon>Metazoa</taxon>
        <taxon>Ecdysozoa</taxon>
        <taxon>Arthropoda</taxon>
        <taxon>Chelicerata</taxon>
        <taxon>Arachnida</taxon>
        <taxon>Acari</taxon>
        <taxon>Acariformes</taxon>
        <taxon>Sarcoptiformes</taxon>
        <taxon>Astigmata</taxon>
        <taxon>Psoroptidia</taxon>
        <taxon>Analgoidea</taxon>
        <taxon>Pyroglyphidae</taxon>
        <taxon>Dermatophagoidinae</taxon>
        <taxon>Dermatophagoides</taxon>
    </lineage>
</organism>
<dbReference type="AlphaFoldDB" id="A0A6P6XYL3"/>
<keyword evidence="1" id="KW-1185">Reference proteome</keyword>
<dbReference type="OrthoDB" id="6428749at2759"/>
<dbReference type="SUPFAM" id="SSF75304">
    <property type="entry name" value="Amidase signature (AS) enzymes"/>
    <property type="match status" value="1"/>
</dbReference>
<dbReference type="PANTHER" id="PTHR43372:SF2">
    <property type="entry name" value="IP13792P"/>
    <property type="match status" value="1"/>
</dbReference>
<dbReference type="FunCoup" id="A0A6P6XYL3">
    <property type="interactions" value="623"/>
</dbReference>
<dbReference type="GO" id="GO:0012505">
    <property type="term" value="C:endomembrane system"/>
    <property type="evidence" value="ECO:0007669"/>
    <property type="project" value="TreeGrafter"/>
</dbReference>
<dbReference type="RefSeq" id="XP_027198001.1">
    <property type="nucleotide sequence ID" value="XM_027342200.1"/>
</dbReference>
<evidence type="ECO:0000313" key="1">
    <source>
        <dbReference type="Proteomes" id="UP000515146"/>
    </source>
</evidence>
<protein>
    <submittedName>
        <fullName evidence="2">Fatty-acid amide hydrolase 2-B-like</fullName>
    </submittedName>
</protein>